<proteinExistence type="predicted"/>
<dbReference type="GeneID" id="96009855"/>
<dbReference type="EMBL" id="JAAQHG020000042">
    <property type="protein sequence ID" value="KAL1582901.1"/>
    <property type="molecule type" value="Genomic_DNA"/>
</dbReference>
<name>A0AB34KFE3_9PEZI</name>
<comment type="caution">
    <text evidence="1">The sequence shown here is derived from an EMBL/GenBank/DDBJ whole genome shotgun (WGS) entry which is preliminary data.</text>
</comment>
<dbReference type="Proteomes" id="UP000803884">
    <property type="component" value="Unassembled WGS sequence"/>
</dbReference>
<dbReference type="RefSeq" id="XP_069226008.1">
    <property type="nucleotide sequence ID" value="XM_069377017.1"/>
</dbReference>
<gene>
    <name evidence="1" type="ORF">WHR41_08413</name>
</gene>
<evidence type="ECO:0000313" key="1">
    <source>
        <dbReference type="EMBL" id="KAL1582901.1"/>
    </source>
</evidence>
<accession>A0AB34KFE3</accession>
<protein>
    <submittedName>
        <fullName evidence="1">Uncharacterized protein</fullName>
    </submittedName>
</protein>
<keyword evidence="2" id="KW-1185">Reference proteome</keyword>
<organism evidence="1 2">
    <name type="scientific">Cladosporium halotolerans</name>
    <dbReference type="NCBI Taxonomy" id="1052096"/>
    <lineage>
        <taxon>Eukaryota</taxon>
        <taxon>Fungi</taxon>
        <taxon>Dikarya</taxon>
        <taxon>Ascomycota</taxon>
        <taxon>Pezizomycotina</taxon>
        <taxon>Dothideomycetes</taxon>
        <taxon>Dothideomycetidae</taxon>
        <taxon>Cladosporiales</taxon>
        <taxon>Cladosporiaceae</taxon>
        <taxon>Cladosporium</taxon>
    </lineage>
</organism>
<evidence type="ECO:0000313" key="2">
    <source>
        <dbReference type="Proteomes" id="UP000803884"/>
    </source>
</evidence>
<sequence length="95" mass="11185">MREMLPSIAIRVDTMFDEVYSCVTELQRRSAMKRWVWTYDGRQVYVYEQLEKTLQLLDKFKSLGNVFANVYPLHVELLWAGIRAGHPSYPRGCLV</sequence>
<reference evidence="1 2" key="1">
    <citation type="journal article" date="2020" name="Microbiol. Resour. Announc.">
        <title>Draft Genome Sequence of a Cladosporium Species Isolated from the Mesophotic Ascidian Didemnum maculosum.</title>
        <authorList>
            <person name="Gioti A."/>
            <person name="Siaperas R."/>
            <person name="Nikolaivits E."/>
            <person name="Le Goff G."/>
            <person name="Ouazzani J."/>
            <person name="Kotoulas G."/>
            <person name="Topakas E."/>
        </authorList>
    </citation>
    <scope>NUCLEOTIDE SEQUENCE [LARGE SCALE GENOMIC DNA]</scope>
    <source>
        <strain evidence="1 2">TM138-S3</strain>
    </source>
</reference>
<dbReference type="AlphaFoldDB" id="A0AB34KFE3"/>